<dbReference type="EMBL" id="CM002927">
    <property type="protein sequence ID" value="KGN47428.1"/>
    <property type="molecule type" value="Genomic_DNA"/>
</dbReference>
<reference evidence="1 2" key="3">
    <citation type="journal article" date="2010" name="BMC Genomics">
        <title>Transcriptome sequencing and comparative analysis of cucumber flowers with different sex types.</title>
        <authorList>
            <person name="Guo S."/>
            <person name="Zheng Y."/>
            <person name="Joung J.G."/>
            <person name="Liu S."/>
            <person name="Zhang Z."/>
            <person name="Crasta O.R."/>
            <person name="Sobral B.W."/>
            <person name="Xu Y."/>
            <person name="Huang S."/>
            <person name="Fei Z."/>
        </authorList>
    </citation>
    <scope>NUCLEOTIDE SEQUENCE [LARGE SCALE GENOMIC DNA]</scope>
    <source>
        <strain evidence="2">cv. 9930</strain>
    </source>
</reference>
<protein>
    <submittedName>
        <fullName evidence="1">Uncharacterized protein</fullName>
    </submittedName>
</protein>
<dbReference type="Proteomes" id="UP000029981">
    <property type="component" value="Chromosome 6"/>
</dbReference>
<dbReference type="Gramene" id="KGN47428">
    <property type="protein sequence ID" value="KGN47428"/>
    <property type="gene ID" value="Csa_6G319740"/>
</dbReference>
<gene>
    <name evidence="1" type="ORF">Csa_6G319740</name>
</gene>
<reference evidence="1 2" key="4">
    <citation type="journal article" date="2011" name="BMC Genomics">
        <title>RNA-Seq improves annotation of protein-coding genes in the cucumber genome.</title>
        <authorList>
            <person name="Li Z."/>
            <person name="Zhang Z."/>
            <person name="Yan P."/>
            <person name="Huang S."/>
            <person name="Fei Z."/>
            <person name="Lin K."/>
        </authorList>
    </citation>
    <scope>NUCLEOTIDE SEQUENCE [LARGE SCALE GENOMIC DNA]</scope>
    <source>
        <strain evidence="2">cv. 9930</strain>
    </source>
</reference>
<keyword evidence="2" id="KW-1185">Reference proteome</keyword>
<proteinExistence type="predicted"/>
<reference evidence="1 2" key="1">
    <citation type="journal article" date="2009" name="Nat. Genet.">
        <title>The genome of the cucumber, Cucumis sativus L.</title>
        <authorList>
            <person name="Huang S."/>
            <person name="Li R."/>
            <person name="Zhang Z."/>
            <person name="Li L."/>
            <person name="Gu X."/>
            <person name="Fan W."/>
            <person name="Lucas W.J."/>
            <person name="Wang X."/>
            <person name="Xie B."/>
            <person name="Ni P."/>
            <person name="Ren Y."/>
            <person name="Zhu H."/>
            <person name="Li J."/>
            <person name="Lin K."/>
            <person name="Jin W."/>
            <person name="Fei Z."/>
            <person name="Li G."/>
            <person name="Staub J."/>
            <person name="Kilian A."/>
            <person name="van der Vossen E.A."/>
            <person name="Wu Y."/>
            <person name="Guo J."/>
            <person name="He J."/>
            <person name="Jia Z."/>
            <person name="Ren Y."/>
            <person name="Tian G."/>
            <person name="Lu Y."/>
            <person name="Ruan J."/>
            <person name="Qian W."/>
            <person name="Wang M."/>
            <person name="Huang Q."/>
            <person name="Li B."/>
            <person name="Xuan Z."/>
            <person name="Cao J."/>
            <person name="Asan"/>
            <person name="Wu Z."/>
            <person name="Zhang J."/>
            <person name="Cai Q."/>
            <person name="Bai Y."/>
            <person name="Zhao B."/>
            <person name="Han Y."/>
            <person name="Li Y."/>
            <person name="Li X."/>
            <person name="Wang S."/>
            <person name="Shi Q."/>
            <person name="Liu S."/>
            <person name="Cho W.K."/>
            <person name="Kim J.Y."/>
            <person name="Xu Y."/>
            <person name="Heller-Uszynska K."/>
            <person name="Miao H."/>
            <person name="Cheng Z."/>
            <person name="Zhang S."/>
            <person name="Wu J."/>
            <person name="Yang Y."/>
            <person name="Kang H."/>
            <person name="Li M."/>
            <person name="Liang H."/>
            <person name="Ren X."/>
            <person name="Shi Z."/>
            <person name="Wen M."/>
            <person name="Jian M."/>
            <person name="Yang H."/>
            <person name="Zhang G."/>
            <person name="Yang Z."/>
            <person name="Chen R."/>
            <person name="Liu S."/>
            <person name="Li J."/>
            <person name="Ma L."/>
            <person name="Liu H."/>
            <person name="Zhou Y."/>
            <person name="Zhao J."/>
            <person name="Fang X."/>
            <person name="Li G."/>
            <person name="Fang L."/>
            <person name="Li Y."/>
            <person name="Liu D."/>
            <person name="Zheng H."/>
            <person name="Zhang Y."/>
            <person name="Qin N."/>
            <person name="Li Z."/>
            <person name="Yang G."/>
            <person name="Yang S."/>
            <person name="Bolund L."/>
            <person name="Kristiansen K."/>
            <person name="Zheng H."/>
            <person name="Li S."/>
            <person name="Zhang X."/>
            <person name="Yang H."/>
            <person name="Wang J."/>
            <person name="Sun R."/>
            <person name="Zhang B."/>
            <person name="Jiang S."/>
            <person name="Wang J."/>
            <person name="Du Y."/>
            <person name="Li S."/>
        </authorList>
    </citation>
    <scope>NUCLEOTIDE SEQUENCE [LARGE SCALE GENOMIC DNA]</scope>
    <source>
        <strain evidence="2">cv. 9930</strain>
    </source>
</reference>
<evidence type="ECO:0000313" key="1">
    <source>
        <dbReference type="EMBL" id="KGN47428.1"/>
    </source>
</evidence>
<sequence length="99" mass="11616">MELNYYFNRNRESWGTIVLLVLQYGYSRTRLALLSLACRIMSAMEATQTNFVTFIFLQCPISGGCFPASRQGSLILRQWELKSEQHYSLRSRNIHCEMR</sequence>
<accession>A0A0A0KD32</accession>
<name>A0A0A0KD32_CUCSA</name>
<reference evidence="1 2" key="2">
    <citation type="journal article" date="2009" name="PLoS ONE">
        <title>An integrated genetic and cytogenetic map of the cucumber genome.</title>
        <authorList>
            <person name="Ren Y."/>
            <person name="Zhang Z."/>
            <person name="Liu J."/>
            <person name="Staub J.E."/>
            <person name="Han Y."/>
            <person name="Cheng Z."/>
            <person name="Li X."/>
            <person name="Lu J."/>
            <person name="Miao H."/>
            <person name="Kang H."/>
            <person name="Xie B."/>
            <person name="Gu X."/>
            <person name="Wang X."/>
            <person name="Du Y."/>
            <person name="Jin W."/>
            <person name="Huang S."/>
        </authorList>
    </citation>
    <scope>NUCLEOTIDE SEQUENCE [LARGE SCALE GENOMIC DNA]</scope>
    <source>
        <strain evidence="2">cv. 9930</strain>
    </source>
</reference>
<evidence type="ECO:0000313" key="2">
    <source>
        <dbReference type="Proteomes" id="UP000029981"/>
    </source>
</evidence>
<dbReference type="AlphaFoldDB" id="A0A0A0KD32"/>
<organism evidence="1 2">
    <name type="scientific">Cucumis sativus</name>
    <name type="common">Cucumber</name>
    <dbReference type="NCBI Taxonomy" id="3659"/>
    <lineage>
        <taxon>Eukaryota</taxon>
        <taxon>Viridiplantae</taxon>
        <taxon>Streptophyta</taxon>
        <taxon>Embryophyta</taxon>
        <taxon>Tracheophyta</taxon>
        <taxon>Spermatophyta</taxon>
        <taxon>Magnoliopsida</taxon>
        <taxon>eudicotyledons</taxon>
        <taxon>Gunneridae</taxon>
        <taxon>Pentapetalae</taxon>
        <taxon>rosids</taxon>
        <taxon>fabids</taxon>
        <taxon>Cucurbitales</taxon>
        <taxon>Cucurbitaceae</taxon>
        <taxon>Benincaseae</taxon>
        <taxon>Cucumis</taxon>
    </lineage>
</organism>